<dbReference type="Proteomes" id="UP000186878">
    <property type="component" value="Unassembled WGS sequence"/>
</dbReference>
<keyword evidence="2" id="KW-1185">Reference proteome</keyword>
<dbReference type="RefSeq" id="WP_075569349.1">
    <property type="nucleotide sequence ID" value="NZ_MSDO01000006.1"/>
</dbReference>
<dbReference type="EMBL" id="MSDO01000006">
    <property type="protein sequence ID" value="OLO05030.1"/>
    <property type="molecule type" value="Genomic_DNA"/>
</dbReference>
<gene>
    <name evidence="1" type="ORF">BTW07_06415</name>
</gene>
<proteinExistence type="predicted"/>
<dbReference type="Pfam" id="PF04315">
    <property type="entry name" value="EpmC"/>
    <property type="match status" value="1"/>
</dbReference>
<comment type="caution">
    <text evidence="1">The sequence shown here is derived from an EMBL/GenBank/DDBJ whole genome shotgun (WGS) entry which is preliminary data.</text>
</comment>
<dbReference type="InterPro" id="IPR007411">
    <property type="entry name" value="EpmC"/>
</dbReference>
<accession>A0A1Q8SUA1</accession>
<evidence type="ECO:0000313" key="2">
    <source>
        <dbReference type="Proteomes" id="UP000186878"/>
    </source>
</evidence>
<sequence length="197" mass="22022">MTHDIEDLIVLFDGVFADSYRTRLIRGDVEPIYLPADAQHDHHRIVFAHGFFASALHEISHWCIAGKARRQLEDYGYWYEPDGRDARRQADFERVEVAPQALESMLSDACRKPFQVSVDNLDGVEVDRDAFAAKVTARAARYRREGIPLRAHALIDMLEVFYSGKGGVLQAVAAGRRRLGAGSATRPAARVADADRA</sequence>
<protein>
    <submittedName>
        <fullName evidence="1">Transporting ATPase</fullName>
    </submittedName>
</protein>
<dbReference type="OrthoDB" id="5298591at2"/>
<evidence type="ECO:0000313" key="1">
    <source>
        <dbReference type="EMBL" id="OLO05030.1"/>
    </source>
</evidence>
<name>A0A1Q8SUA1_9GAMM</name>
<dbReference type="AlphaFoldDB" id="A0A1Q8SUA1"/>
<dbReference type="STRING" id="404433.BTW07_06415"/>
<reference evidence="1 2" key="1">
    <citation type="submission" date="2016-12" db="EMBL/GenBank/DDBJ databases">
        <title>Draft genome sequences of strains Salinicola socius SMB35, Salinicola sp. MH3R3-1 and Chromohalobacter sp. SMB17 from the Verkhnekamsk potash mining region of Russia.</title>
        <authorList>
            <person name="Mavrodi D.V."/>
            <person name="Olsson B.E."/>
            <person name="Korsakova E.S."/>
            <person name="Pyankova A."/>
            <person name="Mavrodi O.V."/>
            <person name="Plotnikova E.G."/>
        </authorList>
    </citation>
    <scope>NUCLEOTIDE SEQUENCE [LARGE SCALE GENOMIC DNA]</scope>
    <source>
        <strain evidence="1 2">SMB35</strain>
    </source>
</reference>
<organism evidence="1 2">
    <name type="scientific">Salinicola socius</name>
    <dbReference type="NCBI Taxonomy" id="404433"/>
    <lineage>
        <taxon>Bacteria</taxon>
        <taxon>Pseudomonadati</taxon>
        <taxon>Pseudomonadota</taxon>
        <taxon>Gammaproteobacteria</taxon>
        <taxon>Oceanospirillales</taxon>
        <taxon>Halomonadaceae</taxon>
        <taxon>Salinicola</taxon>
    </lineage>
</organism>